<evidence type="ECO:0000256" key="1">
    <source>
        <dbReference type="ARBA" id="ARBA00022884"/>
    </source>
</evidence>
<keyword evidence="1 2" id="KW-0694">RNA-binding</keyword>
<dbReference type="SMART" id="SM00360">
    <property type="entry name" value="RRM"/>
    <property type="match status" value="1"/>
</dbReference>
<feature type="region of interest" description="Disordered" evidence="3">
    <location>
        <begin position="420"/>
        <end position="488"/>
    </location>
</feature>
<evidence type="ECO:0000259" key="4">
    <source>
        <dbReference type="PROSITE" id="PS50102"/>
    </source>
</evidence>
<name>A0A194WYT3_MOLSC</name>
<feature type="compositionally biased region" description="Basic and acidic residues" evidence="3">
    <location>
        <begin position="436"/>
        <end position="472"/>
    </location>
</feature>
<dbReference type="Gene3D" id="3.30.70.330">
    <property type="match status" value="2"/>
</dbReference>
<evidence type="ECO:0000256" key="2">
    <source>
        <dbReference type="PROSITE-ProRule" id="PRU00176"/>
    </source>
</evidence>
<dbReference type="CDD" id="cd00590">
    <property type="entry name" value="RRM_SF"/>
    <property type="match status" value="1"/>
</dbReference>
<dbReference type="Pfam" id="PF00076">
    <property type="entry name" value="RRM_1"/>
    <property type="match status" value="1"/>
</dbReference>
<dbReference type="GO" id="GO:0005634">
    <property type="term" value="C:nucleus"/>
    <property type="evidence" value="ECO:0007669"/>
    <property type="project" value="TreeGrafter"/>
</dbReference>
<dbReference type="InParanoid" id="A0A194WYT3"/>
<dbReference type="PANTHER" id="PTHR23003">
    <property type="entry name" value="RNA RECOGNITION MOTIF RRM DOMAIN CONTAINING PROTEIN"/>
    <property type="match status" value="1"/>
</dbReference>
<dbReference type="RefSeq" id="XP_018067460.1">
    <property type="nucleotide sequence ID" value="XM_018218679.1"/>
</dbReference>
<dbReference type="EMBL" id="KQ947423">
    <property type="protein sequence ID" value="KUJ13105.1"/>
    <property type="molecule type" value="Genomic_DNA"/>
</dbReference>
<dbReference type="InterPro" id="IPR035979">
    <property type="entry name" value="RBD_domain_sf"/>
</dbReference>
<dbReference type="GO" id="GO:0003729">
    <property type="term" value="F:mRNA binding"/>
    <property type="evidence" value="ECO:0007669"/>
    <property type="project" value="TreeGrafter"/>
</dbReference>
<dbReference type="SUPFAM" id="SSF54928">
    <property type="entry name" value="RNA-binding domain, RBD"/>
    <property type="match status" value="2"/>
</dbReference>
<dbReference type="AlphaFoldDB" id="A0A194WYT3"/>
<dbReference type="Proteomes" id="UP000070700">
    <property type="component" value="Unassembled WGS sequence"/>
</dbReference>
<proteinExistence type="predicted"/>
<feature type="compositionally biased region" description="Polar residues" evidence="3">
    <location>
        <begin position="129"/>
        <end position="147"/>
    </location>
</feature>
<dbReference type="InterPro" id="IPR050374">
    <property type="entry name" value="RRT5_SRSF_SR"/>
</dbReference>
<protein>
    <recommendedName>
        <fullName evidence="4">RRM domain-containing protein</fullName>
    </recommendedName>
</protein>
<reference evidence="5 6" key="1">
    <citation type="submission" date="2015-10" db="EMBL/GenBank/DDBJ databases">
        <title>Full genome of DAOMC 229536 Phialocephala scopiformis, a fungal endophyte of spruce producing the potent anti-insectan compound rugulosin.</title>
        <authorList>
            <consortium name="DOE Joint Genome Institute"/>
            <person name="Walker A.K."/>
            <person name="Frasz S.L."/>
            <person name="Seifert K.A."/>
            <person name="Miller J.D."/>
            <person name="Mondo S.J."/>
            <person name="Labutti K."/>
            <person name="Lipzen A."/>
            <person name="Dockter R."/>
            <person name="Kennedy M."/>
            <person name="Grigoriev I.V."/>
            <person name="Spatafora J.W."/>
        </authorList>
    </citation>
    <scope>NUCLEOTIDE SEQUENCE [LARGE SCALE GENOMIC DNA]</scope>
    <source>
        <strain evidence="5 6">CBS 120377</strain>
    </source>
</reference>
<dbReference type="GeneID" id="28828405"/>
<evidence type="ECO:0000256" key="3">
    <source>
        <dbReference type="SAM" id="MobiDB-lite"/>
    </source>
</evidence>
<dbReference type="OrthoDB" id="610462at2759"/>
<keyword evidence="6" id="KW-1185">Reference proteome</keyword>
<feature type="region of interest" description="Disordered" evidence="3">
    <location>
        <begin position="113"/>
        <end position="147"/>
    </location>
</feature>
<dbReference type="KEGG" id="psco:LY89DRAFT_721877"/>
<dbReference type="PROSITE" id="PS50102">
    <property type="entry name" value="RRM"/>
    <property type="match status" value="1"/>
</dbReference>
<evidence type="ECO:0000313" key="5">
    <source>
        <dbReference type="EMBL" id="KUJ13105.1"/>
    </source>
</evidence>
<evidence type="ECO:0000313" key="6">
    <source>
        <dbReference type="Proteomes" id="UP000070700"/>
    </source>
</evidence>
<gene>
    <name evidence="5" type="ORF">LY89DRAFT_721877</name>
</gene>
<sequence>MVLKPCGDETGEYYLIVSSLPWSATWQKLKDFVRYPETGGCINVEHVFIYPSATDGWVKIRGREDFERAYDRSVNVFTEFLNGRVFEGKAIVADGRNGHSLVNLRDLEPIQTSSKQPAYIKTSPPDTHAYTSSSTKYNQQTAGAESLSHYQPSLNSIQDFSSQSQSPIVSYSSGSTTYSNEMSHSLQSANYASSSPCTSFSTQSFNYAAAPTSQNLYMANPPPTPIYARPVHMGFALVPMAQIVPAPPAMKPQYQYPPAEEAHHVVVHTEARKVIITDLSHSITEKELRNLLERAAQKSRSRSATPAEEYPIASFDIPRHSDGKAKGHAFVVFSSPHIAQRVMDALHGKRFQRRELKVRWTKEGADSKVQQTYSTQPPIPPRSQVALATFAPQMDQTYSAQPLIPPRSRAPPAAPTLQTGQMWIAGDSNTTSTSTEPKKEKRDKTRTRTQDRNCDADSEREIISRTKSRNSERAPMVVDGTGGKRRHR</sequence>
<feature type="domain" description="RRM" evidence="4">
    <location>
        <begin position="272"/>
        <end position="363"/>
    </location>
</feature>
<accession>A0A194WYT3</accession>
<dbReference type="GO" id="GO:0005737">
    <property type="term" value="C:cytoplasm"/>
    <property type="evidence" value="ECO:0007669"/>
    <property type="project" value="TreeGrafter"/>
</dbReference>
<organism evidence="5 6">
    <name type="scientific">Mollisia scopiformis</name>
    <name type="common">Conifer needle endophyte fungus</name>
    <name type="synonym">Phialocephala scopiformis</name>
    <dbReference type="NCBI Taxonomy" id="149040"/>
    <lineage>
        <taxon>Eukaryota</taxon>
        <taxon>Fungi</taxon>
        <taxon>Dikarya</taxon>
        <taxon>Ascomycota</taxon>
        <taxon>Pezizomycotina</taxon>
        <taxon>Leotiomycetes</taxon>
        <taxon>Helotiales</taxon>
        <taxon>Mollisiaceae</taxon>
        <taxon>Mollisia</taxon>
    </lineage>
</organism>
<dbReference type="InterPro" id="IPR000504">
    <property type="entry name" value="RRM_dom"/>
</dbReference>
<dbReference type="InterPro" id="IPR012677">
    <property type="entry name" value="Nucleotide-bd_a/b_plait_sf"/>
</dbReference>
<dbReference type="STRING" id="149040.A0A194WYT3"/>